<dbReference type="Gene3D" id="3.90.420.10">
    <property type="entry name" value="Oxidoreductase, molybdopterin-binding domain"/>
    <property type="match status" value="1"/>
</dbReference>
<dbReference type="InterPro" id="IPR016174">
    <property type="entry name" value="Di-haem_cyt_TM"/>
</dbReference>
<accession>A0AAI9EL23</accession>
<dbReference type="PANTHER" id="PTHR43032:SF2">
    <property type="entry name" value="BLL0505 PROTEIN"/>
    <property type="match status" value="1"/>
</dbReference>
<dbReference type="Pfam" id="PF00174">
    <property type="entry name" value="Oxidored_molyb"/>
    <property type="match status" value="1"/>
</dbReference>
<dbReference type="GO" id="GO:0016020">
    <property type="term" value="C:membrane"/>
    <property type="evidence" value="ECO:0007669"/>
    <property type="project" value="InterPro"/>
</dbReference>
<keyword evidence="1" id="KW-0472">Membrane</keyword>
<dbReference type="KEGG" id="cmc:CMN_02298"/>
<keyword evidence="1" id="KW-0812">Transmembrane</keyword>
<sequence length="417" mass="44632">MRTLMHEARRRLASPARTTRLAVVIGRLLGLAFLVCFATGLYSHFLQDPLPWMRFPTAPVSLYRVTQGIHITAGIACVPLLLAKLWIVFPELLTYPPVTGVVSFLERASIAVFVGASLLEVTMGLLNTFQWVPFPFYFRQTHFALAFVVIGSLAIHIGVKLPAIVGHWRRGQADESPIVEDAPAADAADADVTAGAPARAPRGVTGRVLAWIDDTPVTPTPVARRGFLVAIGASVAAVVGLTAGQSFRILAPFNAFGPRVMGTGPQALPVNRTAEAAGVTETAMDAGWTLTVSNGSASRAFTMDDLRGMGLVTATLPISCVEGWSQSATWRGVRLMDLMDAVGADAGARLRVTSLEKSGGFRRTEMGPEYVRDPLTLVALELDGAPLDIQHGYPARMIAPGRPGVLQTKWLSTLEVM</sequence>
<evidence type="ECO:0000259" key="2">
    <source>
        <dbReference type="Pfam" id="PF00174"/>
    </source>
</evidence>
<evidence type="ECO:0000313" key="3">
    <source>
        <dbReference type="EMBL" id="CCE76234.1"/>
    </source>
</evidence>
<dbReference type="InterPro" id="IPR000572">
    <property type="entry name" value="OxRdtase_Mopterin-bd_dom"/>
</dbReference>
<keyword evidence="1" id="KW-1133">Transmembrane helix</keyword>
<feature type="transmembrane region" description="Helical" evidence="1">
    <location>
        <begin position="141"/>
        <end position="159"/>
    </location>
</feature>
<dbReference type="InterPro" id="IPR036374">
    <property type="entry name" value="OxRdtase_Mopterin-bd_sf"/>
</dbReference>
<dbReference type="EMBL" id="HE614873">
    <property type="protein sequence ID" value="CCE76234.1"/>
    <property type="molecule type" value="Genomic_DNA"/>
</dbReference>
<feature type="domain" description="Oxidoreductase molybdopterin-binding" evidence="2">
    <location>
        <begin position="285"/>
        <end position="417"/>
    </location>
</feature>
<proteinExistence type="predicted"/>
<feature type="transmembrane region" description="Helical" evidence="1">
    <location>
        <begin position="21"/>
        <end position="45"/>
    </location>
</feature>
<feature type="transmembrane region" description="Helical" evidence="1">
    <location>
        <begin position="65"/>
        <end position="89"/>
    </location>
</feature>
<dbReference type="GO" id="GO:0022904">
    <property type="term" value="P:respiratory electron transport chain"/>
    <property type="evidence" value="ECO:0007669"/>
    <property type="project" value="InterPro"/>
</dbReference>
<dbReference type="CDD" id="cd00321">
    <property type="entry name" value="SO_family_Moco"/>
    <property type="match status" value="1"/>
</dbReference>
<feature type="transmembrane region" description="Helical" evidence="1">
    <location>
        <begin position="110"/>
        <end position="129"/>
    </location>
</feature>
<dbReference type="PANTHER" id="PTHR43032">
    <property type="entry name" value="PROTEIN-METHIONINE-SULFOXIDE REDUCTASE"/>
    <property type="match status" value="1"/>
</dbReference>
<dbReference type="Proteomes" id="UP000012170">
    <property type="component" value="Chromosome"/>
</dbReference>
<reference evidence="3 4" key="1">
    <citation type="submission" date="2011-11" db="EMBL/GenBank/DDBJ databases">
        <authorList>
            <person name="Gartemann K."/>
        </authorList>
    </citation>
    <scope>NUCLEOTIDE SEQUENCE [LARGE SCALE GENOMIC DNA]</scope>
    <source>
        <strain evidence="4">NCPPB 2581</strain>
    </source>
</reference>
<name>A0AAI9EL23_9MICO</name>
<gene>
    <name evidence="3" type="ORF">CMN_02298</name>
</gene>
<evidence type="ECO:0000313" key="4">
    <source>
        <dbReference type="Proteomes" id="UP000012170"/>
    </source>
</evidence>
<evidence type="ECO:0000256" key="1">
    <source>
        <dbReference type="SAM" id="Phobius"/>
    </source>
</evidence>
<organism evidence="3 4">
    <name type="scientific">Clavibacter nebraskensis NCPPB 2581</name>
    <dbReference type="NCBI Taxonomy" id="1097677"/>
    <lineage>
        <taxon>Bacteria</taxon>
        <taxon>Bacillati</taxon>
        <taxon>Actinomycetota</taxon>
        <taxon>Actinomycetes</taxon>
        <taxon>Micrococcales</taxon>
        <taxon>Microbacteriaceae</taxon>
        <taxon>Clavibacter</taxon>
    </lineage>
</organism>
<dbReference type="SUPFAM" id="SSF81342">
    <property type="entry name" value="Transmembrane di-heme cytochromes"/>
    <property type="match status" value="1"/>
</dbReference>
<reference evidence="4" key="2">
    <citation type="submission" date="2013-04" db="EMBL/GenBank/DDBJ databases">
        <title>The genome sequence of the maize-pathogen Clavibacter michiganensis subsp. nebraskensis.</title>
        <authorList>
            <person name="Gartemann K.H."/>
            <person name="Blom J."/>
            <person name="Dreiseikelmann B."/>
            <person name="Fluegel M."/>
            <person name="Jaenicke S."/>
            <person name="Linke B."/>
            <person name="Sczcepanowski R."/>
            <person name="Wittmann J."/>
            <person name="Goesmann A."/>
            <person name="Puehler A."/>
            <person name="Eichenlaub R."/>
            <person name="Rueckert C."/>
        </authorList>
    </citation>
    <scope>NUCLEOTIDE SEQUENCE [LARGE SCALE GENOMIC DNA]</scope>
    <source>
        <strain evidence="4">NCPPB 2581</strain>
    </source>
</reference>
<dbReference type="RefSeq" id="WP_015490952.1">
    <property type="nucleotide sequence ID" value="NC_020891.1"/>
</dbReference>
<protein>
    <submittedName>
        <fullName evidence="3">Membrane-bound oxidoreductase,molybdopterin-binding</fullName>
    </submittedName>
</protein>
<dbReference type="AlphaFoldDB" id="A0AAI9EL23"/>
<dbReference type="SUPFAM" id="SSF56524">
    <property type="entry name" value="Oxidoreductase molybdopterin-binding domain"/>
    <property type="match status" value="1"/>
</dbReference>
<dbReference type="GeneID" id="92984062"/>